<organism evidence="1">
    <name type="scientific">Arundo donax</name>
    <name type="common">Giant reed</name>
    <name type="synonym">Donax arundinaceus</name>
    <dbReference type="NCBI Taxonomy" id="35708"/>
    <lineage>
        <taxon>Eukaryota</taxon>
        <taxon>Viridiplantae</taxon>
        <taxon>Streptophyta</taxon>
        <taxon>Embryophyta</taxon>
        <taxon>Tracheophyta</taxon>
        <taxon>Spermatophyta</taxon>
        <taxon>Magnoliopsida</taxon>
        <taxon>Liliopsida</taxon>
        <taxon>Poales</taxon>
        <taxon>Poaceae</taxon>
        <taxon>PACMAD clade</taxon>
        <taxon>Arundinoideae</taxon>
        <taxon>Arundineae</taxon>
        <taxon>Arundo</taxon>
    </lineage>
</organism>
<dbReference type="AlphaFoldDB" id="A0A0A9ACN4"/>
<reference evidence="1" key="2">
    <citation type="journal article" date="2015" name="Data Brief">
        <title>Shoot transcriptome of the giant reed, Arundo donax.</title>
        <authorList>
            <person name="Barrero R.A."/>
            <person name="Guerrero F.D."/>
            <person name="Moolhuijzen P."/>
            <person name="Goolsby J.A."/>
            <person name="Tidwell J."/>
            <person name="Bellgard S.E."/>
            <person name="Bellgard M.I."/>
        </authorList>
    </citation>
    <scope>NUCLEOTIDE SEQUENCE</scope>
    <source>
        <tissue evidence="1">Shoot tissue taken approximately 20 cm above the soil surface</tissue>
    </source>
</reference>
<protein>
    <submittedName>
        <fullName evidence="1">Uncharacterized protein</fullName>
    </submittedName>
</protein>
<accession>A0A0A9ACN4</accession>
<proteinExistence type="predicted"/>
<dbReference type="EMBL" id="GBRH01253048">
    <property type="protein sequence ID" value="JAD44847.1"/>
    <property type="molecule type" value="Transcribed_RNA"/>
</dbReference>
<name>A0A0A9ACN4_ARUDO</name>
<sequence length="27" mass="3170">MMAMYDVVKSMTWYSTLSNVCQLKIIL</sequence>
<reference evidence="1" key="1">
    <citation type="submission" date="2014-09" db="EMBL/GenBank/DDBJ databases">
        <authorList>
            <person name="Magalhaes I.L.F."/>
            <person name="Oliveira U."/>
            <person name="Santos F.R."/>
            <person name="Vidigal T.H.D.A."/>
            <person name="Brescovit A.D."/>
            <person name="Santos A.J."/>
        </authorList>
    </citation>
    <scope>NUCLEOTIDE SEQUENCE</scope>
    <source>
        <tissue evidence="1">Shoot tissue taken approximately 20 cm above the soil surface</tissue>
    </source>
</reference>
<evidence type="ECO:0000313" key="1">
    <source>
        <dbReference type="EMBL" id="JAD44847.1"/>
    </source>
</evidence>